<dbReference type="Gene3D" id="1.10.750.20">
    <property type="entry name" value="SOCS box"/>
    <property type="match status" value="1"/>
</dbReference>
<dbReference type="PROSITE" id="PS50001">
    <property type="entry name" value="SH2"/>
    <property type="match status" value="1"/>
</dbReference>
<dbReference type="SMART" id="SM00969">
    <property type="entry name" value="SOCS_box"/>
    <property type="match status" value="1"/>
</dbReference>
<keyword evidence="3" id="KW-0833">Ubl conjugation pathway</keyword>
<evidence type="ECO:0000256" key="3">
    <source>
        <dbReference type="ARBA" id="ARBA00022786"/>
    </source>
</evidence>
<evidence type="ECO:0000256" key="5">
    <source>
        <dbReference type="PROSITE-ProRule" id="PRU00191"/>
    </source>
</evidence>
<dbReference type="PROSITE" id="PS50225">
    <property type="entry name" value="SOCS"/>
    <property type="match status" value="1"/>
</dbReference>
<reference evidence="8" key="1">
    <citation type="journal article" date="2009" name="Fish Shellfish Immunol.">
        <title>Suppressor of cytokine signaling 2 (SOCS-2) homologue in disk abalone: cloning, sequence characterization and expression analysis.</title>
        <authorList>
            <person name="De Zoysa M."/>
            <person name="Lee J."/>
        </authorList>
    </citation>
    <scope>NUCLEOTIDE SEQUENCE</scope>
</reference>
<evidence type="ECO:0000259" key="6">
    <source>
        <dbReference type="PROSITE" id="PS50001"/>
    </source>
</evidence>
<dbReference type="SUPFAM" id="SSF158235">
    <property type="entry name" value="SOCS box-like"/>
    <property type="match status" value="1"/>
</dbReference>
<dbReference type="GO" id="GO:0046854">
    <property type="term" value="P:phosphatidylinositol phosphate biosynthetic process"/>
    <property type="evidence" value="ECO:0007669"/>
    <property type="project" value="TreeGrafter"/>
</dbReference>
<evidence type="ECO:0000256" key="4">
    <source>
        <dbReference type="ARBA" id="ARBA00022999"/>
    </source>
</evidence>
<dbReference type="Pfam" id="PF07525">
    <property type="entry name" value="SOCS_box"/>
    <property type="match status" value="1"/>
</dbReference>
<dbReference type="GO" id="GO:0046935">
    <property type="term" value="F:1-phosphatidylinositol-3-kinase regulator activity"/>
    <property type="evidence" value="ECO:0007669"/>
    <property type="project" value="TreeGrafter"/>
</dbReference>
<dbReference type="AlphaFoldDB" id="B5M695"/>
<dbReference type="SMART" id="SM00252">
    <property type="entry name" value="SH2"/>
    <property type="match status" value="1"/>
</dbReference>
<keyword evidence="2" id="KW-0734">Signal transduction inhibitor</keyword>
<evidence type="ECO:0000256" key="1">
    <source>
        <dbReference type="ARBA" id="ARBA00022604"/>
    </source>
</evidence>
<name>B5M695_HALDI</name>
<dbReference type="Pfam" id="PF00017">
    <property type="entry name" value="SH2"/>
    <property type="match status" value="1"/>
</dbReference>
<evidence type="ECO:0000259" key="7">
    <source>
        <dbReference type="PROSITE" id="PS50225"/>
    </source>
</evidence>
<dbReference type="Gene3D" id="3.30.505.10">
    <property type="entry name" value="SH2 domain"/>
    <property type="match status" value="1"/>
</dbReference>
<dbReference type="SMART" id="SM00253">
    <property type="entry name" value="SOCS"/>
    <property type="match status" value="1"/>
</dbReference>
<dbReference type="GO" id="GO:0005942">
    <property type="term" value="C:phosphatidylinositol 3-kinase complex"/>
    <property type="evidence" value="ECO:0007669"/>
    <property type="project" value="TreeGrafter"/>
</dbReference>
<sequence length="257" mass="29538">MPPSSCDPAVHKAMCNSHDTDLCLADLAQRDSRVDVHLYDIQKSPGRTLASVTKEPQKRETDVSKETKDYVYQKVTSEFDFDIVFKSLCDANDSCWYYGDCSSAEAKAVLKHQPRGTFIIRNSSDPKYLFALSVKTERGPTSVRIRYSRGLFQLDCEDHLKNKLPKCESVVGLVNFHIALSRTKVFKDCRWLEKSGCRDMPVYLTQPKRNQVPTLQHLCRLQVNSSLTDLHFPERSTRRLPLPKSMMTYLEDYPYTI</sequence>
<proteinExistence type="evidence at transcript level"/>
<keyword evidence="4 5" id="KW-0727">SH2 domain</keyword>
<evidence type="ECO:0000313" key="8">
    <source>
        <dbReference type="EMBL" id="ACH72048.1"/>
    </source>
</evidence>
<feature type="domain" description="SOCS box" evidence="7">
    <location>
        <begin position="204"/>
        <end position="256"/>
    </location>
</feature>
<dbReference type="SUPFAM" id="SSF55550">
    <property type="entry name" value="SH2 domain"/>
    <property type="match status" value="1"/>
</dbReference>
<dbReference type="PANTHER" id="PTHR10155:SF16">
    <property type="entry name" value="SUPPRESSOR OF CYTOKINE SIGNALING 2"/>
    <property type="match status" value="1"/>
</dbReference>
<organism evidence="8">
    <name type="scientific">Haliotis discus discus</name>
    <name type="common">disc abalone</name>
    <dbReference type="NCBI Taxonomy" id="91233"/>
    <lineage>
        <taxon>Eukaryota</taxon>
        <taxon>Metazoa</taxon>
        <taxon>Spiralia</taxon>
        <taxon>Lophotrochozoa</taxon>
        <taxon>Mollusca</taxon>
        <taxon>Gastropoda</taxon>
        <taxon>Vetigastropoda</taxon>
        <taxon>Lepetellida</taxon>
        <taxon>Haliotoidea</taxon>
        <taxon>Haliotidae</taxon>
        <taxon>Haliotis</taxon>
    </lineage>
</organism>
<dbReference type="GO" id="GO:0035556">
    <property type="term" value="P:intracellular signal transduction"/>
    <property type="evidence" value="ECO:0007669"/>
    <property type="project" value="InterPro"/>
</dbReference>
<protein>
    <submittedName>
        <fullName evidence="8">Suppressor of cytokine signaling 2</fullName>
    </submittedName>
</protein>
<dbReference type="InterPro" id="IPR036036">
    <property type="entry name" value="SOCS_box-like_dom_sf"/>
</dbReference>
<dbReference type="PANTHER" id="PTHR10155">
    <property type="entry name" value="PHOSPHATIDYLINOSITOL 3-KINASE REGULATORY SUBUNIT"/>
    <property type="match status" value="1"/>
</dbReference>
<gene>
    <name evidence="8" type="primary">SOCS-2</name>
</gene>
<keyword evidence="1" id="KW-0341">Growth regulation</keyword>
<dbReference type="GO" id="GO:0009968">
    <property type="term" value="P:negative regulation of signal transduction"/>
    <property type="evidence" value="ECO:0007669"/>
    <property type="project" value="UniProtKB-KW"/>
</dbReference>
<accession>B5M695</accession>
<dbReference type="InterPro" id="IPR001496">
    <property type="entry name" value="SOCS_box"/>
</dbReference>
<dbReference type="EMBL" id="EU977134">
    <property type="protein sequence ID" value="ACH72048.1"/>
    <property type="molecule type" value="mRNA"/>
</dbReference>
<dbReference type="InterPro" id="IPR000980">
    <property type="entry name" value="SH2"/>
</dbReference>
<feature type="domain" description="SH2" evidence="6">
    <location>
        <begin position="96"/>
        <end position="244"/>
    </location>
</feature>
<evidence type="ECO:0000256" key="2">
    <source>
        <dbReference type="ARBA" id="ARBA00022700"/>
    </source>
</evidence>
<dbReference type="InterPro" id="IPR036860">
    <property type="entry name" value="SH2_dom_sf"/>
</dbReference>